<reference evidence="2 3" key="1">
    <citation type="submission" date="2023-01" db="EMBL/GenBank/DDBJ databases">
        <title>Analysis of 21 Apiospora genomes using comparative genomics revels a genus with tremendous synthesis potential of carbohydrate active enzymes and secondary metabolites.</title>
        <authorList>
            <person name="Sorensen T."/>
        </authorList>
    </citation>
    <scope>NUCLEOTIDE SEQUENCE [LARGE SCALE GENOMIC DNA]</scope>
    <source>
        <strain evidence="2 3">CBS 20057</strain>
    </source>
</reference>
<evidence type="ECO:0000256" key="1">
    <source>
        <dbReference type="SAM" id="SignalP"/>
    </source>
</evidence>
<comment type="caution">
    <text evidence="2">The sequence shown here is derived from an EMBL/GenBank/DDBJ whole genome shotgun (WGS) entry which is preliminary data.</text>
</comment>
<sequence>MIFHTNLLTCLAALGSLSSVLAAPASPDLDELDPRQLSLDEKYLFDSAFKGDGSASANESLRFRVYADEGPAPTAVPITIPTPTALAQSSMVRIPGNGNSVCIAEVVRGTAVSYCCAHTSQKVAGLTYGDLLTPTIRLTNQCGAPRAEQGHIKRLTLVQRNACVNFCLDNKPTGCS</sequence>
<organism evidence="2 3">
    <name type="scientific">Apiospora marii</name>
    <dbReference type="NCBI Taxonomy" id="335849"/>
    <lineage>
        <taxon>Eukaryota</taxon>
        <taxon>Fungi</taxon>
        <taxon>Dikarya</taxon>
        <taxon>Ascomycota</taxon>
        <taxon>Pezizomycotina</taxon>
        <taxon>Sordariomycetes</taxon>
        <taxon>Xylariomycetidae</taxon>
        <taxon>Amphisphaeriales</taxon>
        <taxon>Apiosporaceae</taxon>
        <taxon>Apiospora</taxon>
    </lineage>
</organism>
<dbReference type="EMBL" id="JAQQWI010000018">
    <property type="protein sequence ID" value="KAK8001327.1"/>
    <property type="molecule type" value="Genomic_DNA"/>
</dbReference>
<accession>A0ABR1R6F0</accession>
<keyword evidence="1" id="KW-0732">Signal</keyword>
<protein>
    <submittedName>
        <fullName evidence="2">Uncharacterized protein</fullName>
    </submittedName>
</protein>
<feature type="signal peptide" evidence="1">
    <location>
        <begin position="1"/>
        <end position="22"/>
    </location>
</feature>
<dbReference type="Proteomes" id="UP001396898">
    <property type="component" value="Unassembled WGS sequence"/>
</dbReference>
<feature type="chain" id="PRO_5047052749" evidence="1">
    <location>
        <begin position="23"/>
        <end position="176"/>
    </location>
</feature>
<evidence type="ECO:0000313" key="3">
    <source>
        <dbReference type="Proteomes" id="UP001396898"/>
    </source>
</evidence>
<evidence type="ECO:0000313" key="2">
    <source>
        <dbReference type="EMBL" id="KAK8001327.1"/>
    </source>
</evidence>
<name>A0ABR1R6F0_9PEZI</name>
<keyword evidence="3" id="KW-1185">Reference proteome</keyword>
<proteinExistence type="predicted"/>
<gene>
    <name evidence="2" type="ORF">PG991_013549</name>
</gene>